<dbReference type="AlphaFoldDB" id="A0A0E9VMY3"/>
<organism evidence="2">
    <name type="scientific">Anguilla anguilla</name>
    <name type="common">European freshwater eel</name>
    <name type="synonym">Muraena anguilla</name>
    <dbReference type="NCBI Taxonomy" id="7936"/>
    <lineage>
        <taxon>Eukaryota</taxon>
        <taxon>Metazoa</taxon>
        <taxon>Chordata</taxon>
        <taxon>Craniata</taxon>
        <taxon>Vertebrata</taxon>
        <taxon>Euteleostomi</taxon>
        <taxon>Actinopterygii</taxon>
        <taxon>Neopterygii</taxon>
        <taxon>Teleostei</taxon>
        <taxon>Anguilliformes</taxon>
        <taxon>Anguillidae</taxon>
        <taxon>Anguilla</taxon>
    </lineage>
</organism>
<accession>A0A0E9VMY3</accession>
<keyword evidence="1" id="KW-0732">Signal</keyword>
<reference evidence="2" key="1">
    <citation type="submission" date="2014-11" db="EMBL/GenBank/DDBJ databases">
        <authorList>
            <person name="Amaro Gonzalez C."/>
        </authorList>
    </citation>
    <scope>NUCLEOTIDE SEQUENCE</scope>
</reference>
<reference evidence="2" key="2">
    <citation type="journal article" date="2015" name="Fish Shellfish Immunol.">
        <title>Early steps in the European eel (Anguilla anguilla)-Vibrio vulnificus interaction in the gills: Role of the RtxA13 toxin.</title>
        <authorList>
            <person name="Callol A."/>
            <person name="Pajuelo D."/>
            <person name="Ebbesson L."/>
            <person name="Teles M."/>
            <person name="MacKenzie S."/>
            <person name="Amaro C."/>
        </authorList>
    </citation>
    <scope>NUCLEOTIDE SEQUENCE</scope>
</reference>
<sequence length="45" mass="5208">MRMYCYWFCPVMNWRPVQGVFLLLAQCMLGSAPAPSATLTRNKRV</sequence>
<dbReference type="EMBL" id="GBXM01029832">
    <property type="protein sequence ID" value="JAH78745.1"/>
    <property type="molecule type" value="Transcribed_RNA"/>
</dbReference>
<proteinExistence type="predicted"/>
<protein>
    <submittedName>
        <fullName evidence="2">Uncharacterized protein</fullName>
    </submittedName>
</protein>
<name>A0A0E9VMY3_ANGAN</name>
<feature type="signal peptide" evidence="1">
    <location>
        <begin position="1"/>
        <end position="19"/>
    </location>
</feature>
<evidence type="ECO:0000256" key="1">
    <source>
        <dbReference type="SAM" id="SignalP"/>
    </source>
</evidence>
<evidence type="ECO:0000313" key="2">
    <source>
        <dbReference type="EMBL" id="JAH78745.1"/>
    </source>
</evidence>
<feature type="chain" id="PRO_5002433994" evidence="1">
    <location>
        <begin position="20"/>
        <end position="45"/>
    </location>
</feature>